<dbReference type="EMBL" id="JAPXFL010000006">
    <property type="protein sequence ID" value="KAK9505475.1"/>
    <property type="molecule type" value="Genomic_DNA"/>
</dbReference>
<dbReference type="SUPFAM" id="SSF57667">
    <property type="entry name" value="beta-beta-alpha zinc fingers"/>
    <property type="match status" value="4"/>
</dbReference>
<evidence type="ECO:0000313" key="13">
    <source>
        <dbReference type="Proteomes" id="UP001461498"/>
    </source>
</evidence>
<dbReference type="FunFam" id="3.30.160.60:FF:000065">
    <property type="entry name" value="B-cell CLL/lymphoma 6, member B"/>
    <property type="match status" value="1"/>
</dbReference>
<feature type="domain" description="C2H2-type" evidence="11">
    <location>
        <begin position="152"/>
        <end position="181"/>
    </location>
</feature>
<dbReference type="GO" id="GO:0008270">
    <property type="term" value="F:zinc ion binding"/>
    <property type="evidence" value="ECO:0007669"/>
    <property type="project" value="UniProtKB-KW"/>
</dbReference>
<evidence type="ECO:0000256" key="8">
    <source>
        <dbReference type="ARBA" id="ARBA00023242"/>
    </source>
</evidence>
<dbReference type="PANTHER" id="PTHR45944:SF2">
    <property type="entry name" value="SCHNURRI, ISOFORM F"/>
    <property type="match status" value="1"/>
</dbReference>
<dbReference type="GO" id="GO:0000978">
    <property type="term" value="F:RNA polymerase II cis-regulatory region sequence-specific DNA binding"/>
    <property type="evidence" value="ECO:0007669"/>
    <property type="project" value="TreeGrafter"/>
</dbReference>
<dbReference type="InterPro" id="IPR003604">
    <property type="entry name" value="Matrin/U1-like-C_Znf_C2H2"/>
</dbReference>
<evidence type="ECO:0000313" key="12">
    <source>
        <dbReference type="EMBL" id="KAK9505475.1"/>
    </source>
</evidence>
<dbReference type="InterPro" id="IPR051969">
    <property type="entry name" value="Zinc-finger_DNA-bd_regulators"/>
</dbReference>
<feature type="domain" description="C2H2-type" evidence="11">
    <location>
        <begin position="1306"/>
        <end position="1335"/>
    </location>
</feature>
<dbReference type="PANTHER" id="PTHR45944">
    <property type="entry name" value="SCHNURRI, ISOFORM F"/>
    <property type="match status" value="1"/>
</dbReference>
<dbReference type="FunFam" id="3.30.160.60:FF:000594">
    <property type="entry name" value="Transcription factor HIVEP2"/>
    <property type="match status" value="1"/>
</dbReference>
<feature type="compositionally biased region" description="Low complexity" evidence="10">
    <location>
        <begin position="777"/>
        <end position="791"/>
    </location>
</feature>
<dbReference type="GO" id="GO:0000981">
    <property type="term" value="F:DNA-binding transcription factor activity, RNA polymerase II-specific"/>
    <property type="evidence" value="ECO:0007669"/>
    <property type="project" value="TreeGrafter"/>
</dbReference>
<feature type="region of interest" description="Disordered" evidence="10">
    <location>
        <begin position="177"/>
        <end position="211"/>
    </location>
</feature>
<dbReference type="GO" id="GO:0005634">
    <property type="term" value="C:nucleus"/>
    <property type="evidence" value="ECO:0007669"/>
    <property type="project" value="UniProtKB-SubCell"/>
</dbReference>
<comment type="caution">
    <text evidence="12">The sequence shown here is derived from an EMBL/GenBank/DDBJ whole genome shotgun (WGS) entry which is preliminary data.</text>
</comment>
<gene>
    <name evidence="12" type="ORF">O3M35_009523</name>
</gene>
<dbReference type="Proteomes" id="UP001461498">
    <property type="component" value="Unassembled WGS sequence"/>
</dbReference>
<dbReference type="Pfam" id="PF00096">
    <property type="entry name" value="zf-C2H2"/>
    <property type="match status" value="6"/>
</dbReference>
<dbReference type="Gene3D" id="3.30.160.60">
    <property type="entry name" value="Classic Zinc Finger"/>
    <property type="match status" value="6"/>
</dbReference>
<feature type="compositionally biased region" description="Polar residues" evidence="10">
    <location>
        <begin position="1420"/>
        <end position="1438"/>
    </location>
</feature>
<evidence type="ECO:0000256" key="10">
    <source>
        <dbReference type="SAM" id="MobiDB-lite"/>
    </source>
</evidence>
<evidence type="ECO:0000256" key="5">
    <source>
        <dbReference type="ARBA" id="ARBA00022833"/>
    </source>
</evidence>
<evidence type="ECO:0000256" key="6">
    <source>
        <dbReference type="ARBA" id="ARBA00023015"/>
    </source>
</evidence>
<dbReference type="PROSITE" id="PS50157">
    <property type="entry name" value="ZINC_FINGER_C2H2_2"/>
    <property type="match status" value="7"/>
</dbReference>
<feature type="compositionally biased region" description="Polar residues" evidence="10">
    <location>
        <begin position="196"/>
        <end position="209"/>
    </location>
</feature>
<evidence type="ECO:0000256" key="2">
    <source>
        <dbReference type="ARBA" id="ARBA00022723"/>
    </source>
</evidence>
<keyword evidence="6" id="KW-0805">Transcription regulation</keyword>
<accession>A0AAW1D5J4</accession>
<dbReference type="SMART" id="SM00451">
    <property type="entry name" value="ZnF_U1"/>
    <property type="match status" value="3"/>
</dbReference>
<keyword evidence="4 9" id="KW-0863">Zinc-finger</keyword>
<keyword evidence="8" id="KW-0539">Nucleus</keyword>
<keyword evidence="5" id="KW-0862">Zinc</keyword>
<dbReference type="PROSITE" id="PS00028">
    <property type="entry name" value="ZINC_FINGER_C2H2_1"/>
    <property type="match status" value="7"/>
</dbReference>
<feature type="region of interest" description="Disordered" evidence="10">
    <location>
        <begin position="1399"/>
        <end position="1463"/>
    </location>
</feature>
<keyword evidence="7" id="KW-0804">Transcription</keyword>
<evidence type="ECO:0000259" key="11">
    <source>
        <dbReference type="PROSITE" id="PS50157"/>
    </source>
</evidence>
<feature type="domain" description="C2H2-type" evidence="11">
    <location>
        <begin position="852"/>
        <end position="876"/>
    </location>
</feature>
<evidence type="ECO:0000256" key="4">
    <source>
        <dbReference type="ARBA" id="ARBA00022771"/>
    </source>
</evidence>
<feature type="domain" description="C2H2-type" evidence="11">
    <location>
        <begin position="1233"/>
        <end position="1260"/>
    </location>
</feature>
<comment type="subcellular location">
    <subcellularLocation>
        <location evidence="1">Nucleus</location>
    </subcellularLocation>
</comment>
<keyword evidence="13" id="KW-1185">Reference proteome</keyword>
<dbReference type="FunFam" id="3.30.160.60:FF:000145">
    <property type="entry name" value="Zinc finger protein 574"/>
    <property type="match status" value="2"/>
</dbReference>
<sequence>MSPLSTSSFTSKTSKQLIIMPSIYRYNSVITGVKPTETQSPIAVLNNSIKCKILDSNDKGVEENGLDNDKCIRGDADTNRYLHKKFKKIATLEESPKAKGVLYPVPEAVPDTRANSPPANAGRYVCPYCKMSCAKPSVLQKHIRAHTNERPYPCLPCGFAFKTKSNLYKHCRSRAHSLKMDGQSSEEDETAMGGSSAVSVNSGDGSGCNSPPAEVKKIYKPKFHISDTSQSSSPSPEFLNRHINKLISENQAIVDEKVWPWPKDGQHKNGESRLVLALRSSTPELDDLQPLNLTVKEPRKRSISETLFNREPYTKPYKDLLVAAKQPDVTRITEEMLYTCPYCKVVFRTSDNLEMHLHSCKPKSSPGPLLGKTPLVDTFKDLNAKKRKVDIGITGEVRSKVRLFGGGEVQVLDNNDKMPLNKERKEVFTEQAVKKEVLTIAKTGLHSFGGTMIHSEPVSPKPLTEKMVLPINPVAPPNLNVPGISTPVQLRFPPSLNPLTSITAFNPLTLPPATSSPIKTASSPYNGGVVNIIHGGKAIPFVPGMPGPNSLLANQPLIPKKPEKGGVIMKTVSSPKVETTKSLTAFRYDAEEKNSSKKNNEDVIVVKTTTTTTKEQTTTSIVITTSSDVGDQIKFVRPNSLPLKPGTYTPKRQLPLAAQHTISLVSPETPRPRKAYSQLYLNGHAYTYLGLKCSSRMFFCTLNKPQPIYVPLSPDQYKVSMYSNWTICSDASPTPPGLDTRKAMSYYDSRNRYSSYTLANRNKQDIITHSTYYTNKNLNNNEPESNMNSEGSDGGNPKRIKVCEGGFESNEDYIYVRGRGRGRYVCEECGIRCKKPSMLKKHIRTHTDLRPYTCKHCAFSFKTKGNLTKHMKSKAHYKKCIELNVNPVPTTVEDSSVDDDGNSNKQEESQGGNGEESEDDSEIDEDEDEEEDDEDSEEEGDECKMEREAAKSLLTLSEVTLETAHRQYVSAGLVPPVSCRPRTYPYTLPSVQQNENSAIENTTKLDTWRSDVAALSKGVKDLTALKRKPEVALSSSTTTESARPIDLSSKTSCITPVISSVGDPALLMATICSTTERLPATPTPGYAEDGQLLHAYLTERAVLDSKIKLHQVNDKKKDSCHIVTVTSNSSGGSLVIVSSSKENSESISSSKESPTHISALTSANQIVVPPPVPPPLPPPNVRGLSPLSVSLPETSVNTTSPASPVKSRLKAEFMPPSSAPALTYISSTEDGRSMCGVCNKVFNKPSQLRLHVNIHYFERPFRCESCAVSFRTKGHLQKHQRSLSHLNKVNMNTTFGTATSSNPRPFKCDDCKIAFRIHGHLAKHFRSKMHIMKLECLGKLPFGTYAELERSGINMNDIDTTDCENSLESLQILAQKLYEKDPSKLSEWEPTEFGRSVNVSSSSAMLSDHSSGGSDEEIMSGNNNATTPTVVMDTNTSESGKDPPRFHATIDKCTTGHADDGVR</sequence>
<organism evidence="12 13">
    <name type="scientific">Rhynocoris fuscipes</name>
    <dbReference type="NCBI Taxonomy" id="488301"/>
    <lineage>
        <taxon>Eukaryota</taxon>
        <taxon>Metazoa</taxon>
        <taxon>Ecdysozoa</taxon>
        <taxon>Arthropoda</taxon>
        <taxon>Hexapoda</taxon>
        <taxon>Insecta</taxon>
        <taxon>Pterygota</taxon>
        <taxon>Neoptera</taxon>
        <taxon>Paraneoptera</taxon>
        <taxon>Hemiptera</taxon>
        <taxon>Heteroptera</taxon>
        <taxon>Panheteroptera</taxon>
        <taxon>Cimicomorpha</taxon>
        <taxon>Reduviidae</taxon>
        <taxon>Harpactorinae</taxon>
        <taxon>Harpactorini</taxon>
        <taxon>Rhynocoris</taxon>
    </lineage>
</organism>
<feature type="compositionally biased region" description="Acidic residues" evidence="10">
    <location>
        <begin position="915"/>
        <end position="941"/>
    </location>
</feature>
<feature type="domain" description="C2H2-type" evidence="11">
    <location>
        <begin position="824"/>
        <end position="851"/>
    </location>
</feature>
<dbReference type="InterPro" id="IPR013087">
    <property type="entry name" value="Znf_C2H2_type"/>
</dbReference>
<evidence type="ECO:0000256" key="3">
    <source>
        <dbReference type="ARBA" id="ARBA00022737"/>
    </source>
</evidence>
<keyword evidence="3" id="KW-0677">Repeat</keyword>
<dbReference type="SMART" id="SM00355">
    <property type="entry name" value="ZnF_C2H2"/>
    <property type="match status" value="8"/>
</dbReference>
<feature type="region of interest" description="Disordered" evidence="10">
    <location>
        <begin position="889"/>
        <end position="945"/>
    </location>
</feature>
<reference evidence="12 13" key="1">
    <citation type="submission" date="2022-12" db="EMBL/GenBank/DDBJ databases">
        <title>Chromosome-level genome assembly of true bugs.</title>
        <authorList>
            <person name="Ma L."/>
            <person name="Li H."/>
        </authorList>
    </citation>
    <scope>NUCLEOTIDE SEQUENCE [LARGE SCALE GENOMIC DNA]</scope>
    <source>
        <strain evidence="12">Lab_2022b</strain>
    </source>
</reference>
<feature type="domain" description="C2H2-type" evidence="11">
    <location>
        <begin position="1261"/>
        <end position="1290"/>
    </location>
</feature>
<name>A0AAW1D5J4_9HEMI</name>
<feature type="compositionally biased region" description="Basic and acidic residues" evidence="10">
    <location>
        <begin position="1439"/>
        <end position="1450"/>
    </location>
</feature>
<evidence type="ECO:0000256" key="1">
    <source>
        <dbReference type="ARBA" id="ARBA00004123"/>
    </source>
</evidence>
<feature type="compositionally biased region" description="Low complexity" evidence="10">
    <location>
        <begin position="1399"/>
        <end position="1413"/>
    </location>
</feature>
<feature type="domain" description="C2H2-type" evidence="11">
    <location>
        <begin position="124"/>
        <end position="151"/>
    </location>
</feature>
<feature type="region of interest" description="Disordered" evidence="10">
    <location>
        <begin position="777"/>
        <end position="796"/>
    </location>
</feature>
<protein>
    <recommendedName>
        <fullName evidence="11">C2H2-type domain-containing protein</fullName>
    </recommendedName>
</protein>
<evidence type="ECO:0000256" key="9">
    <source>
        <dbReference type="PROSITE-ProRule" id="PRU00042"/>
    </source>
</evidence>
<proteinExistence type="predicted"/>
<keyword evidence="2" id="KW-0479">Metal-binding</keyword>
<evidence type="ECO:0000256" key="7">
    <source>
        <dbReference type="ARBA" id="ARBA00023163"/>
    </source>
</evidence>
<dbReference type="InterPro" id="IPR036236">
    <property type="entry name" value="Znf_C2H2_sf"/>
</dbReference>